<proteinExistence type="predicted"/>
<accession>A0ABT0UF33</accession>
<sequence>MSDTAFTSAVQAATVPTIGDPLHGGGQGVATLLRQLVIATGADTVVECGARLVLPVAEALRANGRGRVVVCEAPGVRVAKAGAALEQAGLAAYGSLLNVGAGEMLTAVPGPVDLLVLGGPPARFLPVLRLLEPRMLPGAVVVADGVHEMFEPATEFLRHVRDAGNGYVSLPLALGRGLEIAVRST</sequence>
<dbReference type="PANTHER" id="PTHR43167">
    <property type="entry name" value="PUTATIVE (AFU_ORTHOLOGUE AFUA_6G01830)-RELATED"/>
    <property type="match status" value="1"/>
</dbReference>
<name>A0ABT0UF33_9ACTN</name>
<keyword evidence="1" id="KW-0489">Methyltransferase</keyword>
<evidence type="ECO:0000313" key="2">
    <source>
        <dbReference type="Proteomes" id="UP001431429"/>
    </source>
</evidence>
<dbReference type="PANTHER" id="PTHR43167:SF1">
    <property type="entry name" value="PUTATIVE (AFU_ORTHOLOGUE AFUA_6G01830)-RELATED"/>
    <property type="match status" value="1"/>
</dbReference>
<evidence type="ECO:0000313" key="1">
    <source>
        <dbReference type="EMBL" id="MCM2387214.1"/>
    </source>
</evidence>
<dbReference type="InterPro" id="IPR029063">
    <property type="entry name" value="SAM-dependent_MTases_sf"/>
</dbReference>
<dbReference type="SUPFAM" id="SSF53335">
    <property type="entry name" value="S-adenosyl-L-methionine-dependent methyltransferases"/>
    <property type="match status" value="1"/>
</dbReference>
<dbReference type="RefSeq" id="WP_250917566.1">
    <property type="nucleotide sequence ID" value="NZ_JAMQAW010000002.1"/>
</dbReference>
<dbReference type="GO" id="GO:0032259">
    <property type="term" value="P:methylation"/>
    <property type="evidence" value="ECO:0007669"/>
    <property type="project" value="UniProtKB-KW"/>
</dbReference>
<dbReference type="EC" id="2.1.1.-" evidence="1"/>
<gene>
    <name evidence="1" type="ORF">NBG84_02610</name>
</gene>
<comment type="caution">
    <text evidence="1">The sequence shown here is derived from an EMBL/GenBank/DDBJ whole genome shotgun (WGS) entry which is preliminary data.</text>
</comment>
<dbReference type="Proteomes" id="UP001431429">
    <property type="component" value="Unassembled WGS sequence"/>
</dbReference>
<organism evidence="1 2">
    <name type="scientific">Streptomyces albipurpureus</name>
    <dbReference type="NCBI Taxonomy" id="2897419"/>
    <lineage>
        <taxon>Bacteria</taxon>
        <taxon>Bacillati</taxon>
        <taxon>Actinomycetota</taxon>
        <taxon>Actinomycetes</taxon>
        <taxon>Kitasatosporales</taxon>
        <taxon>Streptomycetaceae</taxon>
        <taxon>Streptomyces</taxon>
    </lineage>
</organism>
<reference evidence="1" key="1">
    <citation type="submission" date="2022-06" db="EMBL/GenBank/DDBJ databases">
        <title>Genome public.</title>
        <authorList>
            <person name="Sun Q."/>
        </authorList>
    </citation>
    <scope>NUCLEOTIDE SEQUENCE</scope>
    <source>
        <strain evidence="1">CWNU-1</strain>
    </source>
</reference>
<dbReference type="GO" id="GO:0008168">
    <property type="term" value="F:methyltransferase activity"/>
    <property type="evidence" value="ECO:0007669"/>
    <property type="project" value="UniProtKB-KW"/>
</dbReference>
<dbReference type="Gene3D" id="3.40.50.150">
    <property type="entry name" value="Vaccinia Virus protein VP39"/>
    <property type="match status" value="1"/>
</dbReference>
<dbReference type="EMBL" id="JAMQAW010000002">
    <property type="protein sequence ID" value="MCM2387214.1"/>
    <property type="molecule type" value="Genomic_DNA"/>
</dbReference>
<keyword evidence="1" id="KW-0808">Transferase</keyword>
<protein>
    <submittedName>
        <fullName evidence="1">Class I SAM-dependent methyltransferase</fullName>
        <ecNumber evidence="1">2.1.1.-</ecNumber>
    </submittedName>
</protein>
<keyword evidence="2" id="KW-1185">Reference proteome</keyword>